<protein>
    <submittedName>
        <fullName evidence="2">Transmission trait enhancer protein LetE</fullName>
    </submittedName>
</protein>
<keyword evidence="3" id="KW-1185">Reference proteome</keyword>
<accession>A0A0W0Z6X4</accession>
<keyword evidence="1" id="KW-0472">Membrane</keyword>
<dbReference type="OrthoDB" id="5649625at2"/>
<dbReference type="Proteomes" id="UP000054877">
    <property type="component" value="Unassembled WGS sequence"/>
</dbReference>
<evidence type="ECO:0000313" key="3">
    <source>
        <dbReference type="Proteomes" id="UP000054877"/>
    </source>
</evidence>
<name>A0A0W0Z6X4_LEGSP</name>
<comment type="caution">
    <text evidence="2">The sequence shown here is derived from an EMBL/GenBank/DDBJ whole genome shotgun (WGS) entry which is preliminary data.</text>
</comment>
<reference evidence="2 3" key="1">
    <citation type="submission" date="2015-11" db="EMBL/GenBank/DDBJ databases">
        <title>Genomic analysis of 38 Legionella species identifies large and diverse effector repertoires.</title>
        <authorList>
            <person name="Burstein D."/>
            <person name="Amaro F."/>
            <person name="Zusman T."/>
            <person name="Lifshitz Z."/>
            <person name="Cohen O."/>
            <person name="Gilbert J.A."/>
            <person name="Pupko T."/>
            <person name="Shuman H.A."/>
            <person name="Segal G."/>
        </authorList>
    </citation>
    <scope>NUCLEOTIDE SEQUENCE [LARGE SCALE GENOMIC DNA]</scope>
    <source>
        <strain evidence="2 3">Mt.St.Helens-9</strain>
    </source>
</reference>
<feature type="transmembrane region" description="Helical" evidence="1">
    <location>
        <begin position="99"/>
        <end position="121"/>
    </location>
</feature>
<dbReference type="EMBL" id="LNYX01000012">
    <property type="protein sequence ID" value="KTD64671.1"/>
    <property type="molecule type" value="Genomic_DNA"/>
</dbReference>
<sequence>MKDTTALLPYVKLRFNIEHPNFEDCYMYGYECALAEIGEDDNPFPANTPECEQWLEGWWAGFYGEKPLYDWDNVTREEQVVTGEIASNDQEFSLTNRKFLANVIKITGALAASALVGYQIIDLVA</sequence>
<organism evidence="2 3">
    <name type="scientific">Legionella spiritensis</name>
    <dbReference type="NCBI Taxonomy" id="452"/>
    <lineage>
        <taxon>Bacteria</taxon>
        <taxon>Pseudomonadati</taxon>
        <taxon>Pseudomonadota</taxon>
        <taxon>Gammaproteobacteria</taxon>
        <taxon>Legionellales</taxon>
        <taxon>Legionellaceae</taxon>
        <taxon>Legionella</taxon>
    </lineage>
</organism>
<dbReference type="AlphaFoldDB" id="A0A0W0Z6X4"/>
<evidence type="ECO:0000256" key="1">
    <source>
        <dbReference type="SAM" id="Phobius"/>
    </source>
</evidence>
<keyword evidence="1" id="KW-0812">Transmembrane</keyword>
<dbReference type="PATRIC" id="fig|452.5.peg.918"/>
<keyword evidence="1" id="KW-1133">Transmembrane helix</keyword>
<evidence type="ECO:0000313" key="2">
    <source>
        <dbReference type="EMBL" id="KTD64671.1"/>
    </source>
</evidence>
<proteinExistence type="predicted"/>
<gene>
    <name evidence="2" type="primary">letE</name>
    <name evidence="2" type="ORF">Lspi_0838</name>
</gene>
<dbReference type="RefSeq" id="WP_058482780.1">
    <property type="nucleotide sequence ID" value="NZ_CAAAII010000002.1"/>
</dbReference>